<evidence type="ECO:0000256" key="8">
    <source>
        <dbReference type="ARBA" id="ARBA00022737"/>
    </source>
</evidence>
<protein>
    <recommendedName>
        <fullName evidence="2">non-specific serine/threonine protein kinase</fullName>
        <ecNumber evidence="2">2.7.11.1</ecNumber>
    </recommendedName>
</protein>
<evidence type="ECO:0000256" key="6">
    <source>
        <dbReference type="ARBA" id="ARBA00022692"/>
    </source>
</evidence>
<dbReference type="PANTHER" id="PTHR48063">
    <property type="entry name" value="LRR RECEPTOR-LIKE KINASE"/>
    <property type="match status" value="1"/>
</dbReference>
<keyword evidence="12" id="KW-0325">Glycoprotein</keyword>
<comment type="catalytic activity">
    <reaction evidence="14">
        <text>L-seryl-[protein] + ATP = O-phospho-L-seryl-[protein] + ADP + H(+)</text>
        <dbReference type="Rhea" id="RHEA:17989"/>
        <dbReference type="Rhea" id="RHEA-COMP:9863"/>
        <dbReference type="Rhea" id="RHEA-COMP:11604"/>
        <dbReference type="ChEBI" id="CHEBI:15378"/>
        <dbReference type="ChEBI" id="CHEBI:29999"/>
        <dbReference type="ChEBI" id="CHEBI:30616"/>
        <dbReference type="ChEBI" id="CHEBI:83421"/>
        <dbReference type="ChEBI" id="CHEBI:456216"/>
        <dbReference type="EC" id="2.7.11.1"/>
    </reaction>
</comment>
<organism evidence="16">
    <name type="scientific">Oryza meridionalis</name>
    <dbReference type="NCBI Taxonomy" id="40149"/>
    <lineage>
        <taxon>Eukaryota</taxon>
        <taxon>Viridiplantae</taxon>
        <taxon>Streptophyta</taxon>
        <taxon>Embryophyta</taxon>
        <taxon>Tracheophyta</taxon>
        <taxon>Spermatophyta</taxon>
        <taxon>Magnoliopsida</taxon>
        <taxon>Liliopsida</taxon>
        <taxon>Poales</taxon>
        <taxon>Poaceae</taxon>
        <taxon>BOP clade</taxon>
        <taxon>Oryzoideae</taxon>
        <taxon>Oryzeae</taxon>
        <taxon>Oryzinae</taxon>
        <taxon>Oryza</taxon>
    </lineage>
</organism>
<evidence type="ECO:0000256" key="9">
    <source>
        <dbReference type="ARBA" id="ARBA00022777"/>
    </source>
</evidence>
<evidence type="ECO:0000256" key="14">
    <source>
        <dbReference type="ARBA" id="ARBA00048679"/>
    </source>
</evidence>
<keyword evidence="9" id="KW-0418">Kinase</keyword>
<keyword evidence="10 15" id="KW-1133">Transmembrane helix</keyword>
<evidence type="ECO:0000256" key="4">
    <source>
        <dbReference type="ARBA" id="ARBA00022614"/>
    </source>
</evidence>
<proteinExistence type="predicted"/>
<dbReference type="SUPFAM" id="SSF52058">
    <property type="entry name" value="L domain-like"/>
    <property type="match status" value="1"/>
</dbReference>
<evidence type="ECO:0000256" key="2">
    <source>
        <dbReference type="ARBA" id="ARBA00012513"/>
    </source>
</evidence>
<keyword evidence="8" id="KW-0677">Repeat</keyword>
<keyword evidence="17" id="KW-1185">Reference proteome</keyword>
<dbReference type="SUPFAM" id="SSF52047">
    <property type="entry name" value="RNI-like"/>
    <property type="match status" value="1"/>
</dbReference>
<dbReference type="InterPro" id="IPR046956">
    <property type="entry name" value="RLP23-like"/>
</dbReference>
<evidence type="ECO:0000256" key="10">
    <source>
        <dbReference type="ARBA" id="ARBA00022989"/>
    </source>
</evidence>
<comment type="subcellular location">
    <subcellularLocation>
        <location evidence="1">Membrane</location>
        <topology evidence="1">Single-pass type I membrane protein</topology>
    </subcellularLocation>
</comment>
<evidence type="ECO:0000256" key="3">
    <source>
        <dbReference type="ARBA" id="ARBA00022527"/>
    </source>
</evidence>
<dbReference type="PANTHER" id="PTHR48063:SF90">
    <property type="entry name" value="OS11G0565920 PROTEIN"/>
    <property type="match status" value="1"/>
</dbReference>
<keyword evidence="6 15" id="KW-0812">Transmembrane</keyword>
<dbReference type="eggNOG" id="KOG0619">
    <property type="taxonomic scope" value="Eukaryota"/>
</dbReference>
<dbReference type="Gene3D" id="3.80.10.10">
    <property type="entry name" value="Ribonuclease Inhibitor"/>
    <property type="match status" value="3"/>
</dbReference>
<keyword evidence="3" id="KW-0723">Serine/threonine-protein kinase</keyword>
<dbReference type="InterPro" id="IPR001611">
    <property type="entry name" value="Leu-rich_rpt"/>
</dbReference>
<accession>A0A0E0F6M2</accession>
<dbReference type="Pfam" id="PF13855">
    <property type="entry name" value="LRR_8"/>
    <property type="match status" value="1"/>
</dbReference>
<dbReference type="PRINTS" id="PR00019">
    <property type="entry name" value="LEURICHRPT"/>
</dbReference>
<evidence type="ECO:0000313" key="16">
    <source>
        <dbReference type="EnsemblPlants" id="OMERI11G13660.1"/>
    </source>
</evidence>
<dbReference type="PROSITE" id="PS51450">
    <property type="entry name" value="LRR"/>
    <property type="match status" value="1"/>
</dbReference>
<evidence type="ECO:0000256" key="5">
    <source>
        <dbReference type="ARBA" id="ARBA00022679"/>
    </source>
</evidence>
<evidence type="ECO:0000256" key="15">
    <source>
        <dbReference type="SAM" id="Phobius"/>
    </source>
</evidence>
<keyword evidence="11 15" id="KW-0472">Membrane</keyword>
<dbReference type="STRING" id="40149.A0A0E0F6M2"/>
<feature type="transmembrane region" description="Helical" evidence="15">
    <location>
        <begin position="503"/>
        <end position="525"/>
    </location>
</feature>
<keyword evidence="7" id="KW-0732">Signal</keyword>
<dbReference type="Proteomes" id="UP000008021">
    <property type="component" value="Chromosome 11"/>
</dbReference>
<reference evidence="16" key="2">
    <citation type="submission" date="2018-05" db="EMBL/GenBank/DDBJ databases">
        <title>OmerRS3 (Oryza meridionalis Reference Sequence Version 3).</title>
        <authorList>
            <person name="Zhang J."/>
            <person name="Kudrna D."/>
            <person name="Lee S."/>
            <person name="Talag J."/>
            <person name="Welchert J."/>
            <person name="Wing R.A."/>
        </authorList>
    </citation>
    <scope>NUCLEOTIDE SEQUENCE [LARGE SCALE GENOMIC DNA]</scope>
    <source>
        <strain evidence="16">cv. OR44</strain>
    </source>
</reference>
<keyword evidence="4" id="KW-0433">Leucine-rich repeat</keyword>
<dbReference type="GO" id="GO:0004674">
    <property type="term" value="F:protein serine/threonine kinase activity"/>
    <property type="evidence" value="ECO:0007669"/>
    <property type="project" value="UniProtKB-KW"/>
</dbReference>
<comment type="catalytic activity">
    <reaction evidence="13">
        <text>L-threonyl-[protein] + ATP = O-phospho-L-threonyl-[protein] + ADP + H(+)</text>
        <dbReference type="Rhea" id="RHEA:46608"/>
        <dbReference type="Rhea" id="RHEA-COMP:11060"/>
        <dbReference type="Rhea" id="RHEA-COMP:11605"/>
        <dbReference type="ChEBI" id="CHEBI:15378"/>
        <dbReference type="ChEBI" id="CHEBI:30013"/>
        <dbReference type="ChEBI" id="CHEBI:30616"/>
        <dbReference type="ChEBI" id="CHEBI:61977"/>
        <dbReference type="ChEBI" id="CHEBI:456216"/>
        <dbReference type="EC" id="2.7.11.1"/>
    </reaction>
</comment>
<dbReference type="EC" id="2.7.11.1" evidence="2"/>
<dbReference type="GO" id="GO:0016020">
    <property type="term" value="C:membrane"/>
    <property type="evidence" value="ECO:0007669"/>
    <property type="project" value="UniProtKB-SubCell"/>
</dbReference>
<reference evidence="16" key="1">
    <citation type="submission" date="2015-04" db="UniProtKB">
        <authorList>
            <consortium name="EnsemblPlants"/>
        </authorList>
    </citation>
    <scope>IDENTIFICATION</scope>
</reference>
<evidence type="ECO:0000256" key="13">
    <source>
        <dbReference type="ARBA" id="ARBA00047899"/>
    </source>
</evidence>
<dbReference type="FunFam" id="3.80.10.10:FF:000041">
    <property type="entry name" value="LRR receptor-like serine/threonine-protein kinase ERECTA"/>
    <property type="match status" value="1"/>
</dbReference>
<dbReference type="HOGENOM" id="CLU_000288_18_3_1"/>
<evidence type="ECO:0000256" key="11">
    <source>
        <dbReference type="ARBA" id="ARBA00023136"/>
    </source>
</evidence>
<sequence>MASTPRFSDYLDFFNTGLYGQFPNALEHLRSLQILDLSSTPSNMDIRTINMTNLCNLRILQLTSSQLHGDIAELLDRLPQCSFTGSNELYSSGSLKWLEQTLWPCAFSDSNLTYLDLSNNNLDGVITDEHFASLRNLKTLGLSEYLPPFSLEVNITYLDISSANITDKLPDWFSTTFSNVGRLDISNNESMVVCQQTWRLYLNSNKLTGQIPVLPEGLNIMDISRNSLSGSLPSNFGALYLFDLRLFSNRITGHIPQSMCELQSLDILDLADNLLVGEFPQCFQQKELRMLLASNNMLSGKFPPFLQSSQTLYILDLAFNNFHGRLPMWIGELSKLEILRLGHNNFSGSVPTTITNITKLLHLDLSSNSISGVLPFHLSNLTGMTSLSNPTTFGHYVPILNMSVDTKSHEHYYQEGVIFQMVTIDLSFNYLTGGIPEEIASLDGFKNLNLSRNQFSGRIPENIGAIIPSGGQLDTLYVENPSMYNGNNGLCGCPLRRNCSDDGNNGLCGSGFVAGLWVVFCTILFKKAWRMAYFRLFDKVYDKVYVFVVVTWAYVCQKSGTR</sequence>
<dbReference type="Gramene" id="OMERI11G13660.1">
    <property type="protein sequence ID" value="OMERI11G13660.1"/>
    <property type="gene ID" value="OMERI11G13660"/>
</dbReference>
<evidence type="ECO:0000256" key="7">
    <source>
        <dbReference type="ARBA" id="ARBA00022729"/>
    </source>
</evidence>
<name>A0A0E0F6M2_9ORYZ</name>
<dbReference type="InterPro" id="IPR032675">
    <property type="entry name" value="LRR_dom_sf"/>
</dbReference>
<evidence type="ECO:0000256" key="12">
    <source>
        <dbReference type="ARBA" id="ARBA00023180"/>
    </source>
</evidence>
<keyword evidence="5" id="KW-0808">Transferase</keyword>
<dbReference type="Pfam" id="PF00560">
    <property type="entry name" value="LRR_1"/>
    <property type="match status" value="5"/>
</dbReference>
<dbReference type="EnsemblPlants" id="OMERI11G13660.1">
    <property type="protein sequence ID" value="OMERI11G13660.1"/>
    <property type="gene ID" value="OMERI11G13660"/>
</dbReference>
<dbReference type="AlphaFoldDB" id="A0A0E0F6M2"/>
<evidence type="ECO:0000313" key="17">
    <source>
        <dbReference type="Proteomes" id="UP000008021"/>
    </source>
</evidence>
<evidence type="ECO:0000256" key="1">
    <source>
        <dbReference type="ARBA" id="ARBA00004479"/>
    </source>
</evidence>